<evidence type="ECO:0000313" key="2">
    <source>
        <dbReference type="Proteomes" id="UP000805649"/>
    </source>
</evidence>
<keyword evidence="2" id="KW-1185">Reference proteome</keyword>
<comment type="caution">
    <text evidence="1">The sequence shown here is derived from an EMBL/GenBank/DDBJ whole genome shotgun (WGS) entry which is preliminary data.</text>
</comment>
<dbReference type="Proteomes" id="UP000805649">
    <property type="component" value="Unassembled WGS sequence"/>
</dbReference>
<dbReference type="EMBL" id="VUJX02000001">
    <property type="protein sequence ID" value="KAL0943976.1"/>
    <property type="molecule type" value="Genomic_DNA"/>
</dbReference>
<reference evidence="1 2" key="1">
    <citation type="journal article" date="2020" name="Phytopathology">
        <title>Genome Sequence Resources of Colletotrichum truncatum, C. plurivorum, C. musicola, and C. sojae: Four Species Pathogenic to Soybean (Glycine max).</title>
        <authorList>
            <person name="Rogerio F."/>
            <person name="Boufleur T.R."/>
            <person name="Ciampi-Guillardi M."/>
            <person name="Sukno S.A."/>
            <person name="Thon M.R."/>
            <person name="Massola Junior N.S."/>
            <person name="Baroncelli R."/>
        </authorList>
    </citation>
    <scope>NUCLEOTIDE SEQUENCE [LARGE SCALE GENOMIC DNA]</scope>
    <source>
        <strain evidence="1 2">CMES1059</strain>
    </source>
</reference>
<sequence>MMLKTCIFITAVAFQAFASPLKPVEPPRDLNAEDWSLLNFQRVCTEDQNHCDYSFLISEYTTEVPKHCSFTVKAADGRPAYQTGFSLAKCPASAEYDVNGGWNDHGFITLTVINNKKSLVPFFAYKDDVLFEGAEAAPQQSKVYLHPIPIKRGVSMRDPHKVLEDAAEWKLVDVARYIVNQGTPTEAIVISFSIQAGDASSEYCFLEIPVAQGETYSKSFYGRECQQGAAGWTISWGHDESTDEAVMTVVNRDRRKHAYFGFNNVSTHVLLGVNGPSPTKPLS</sequence>
<protein>
    <submittedName>
        <fullName evidence="1">Uncharacterized protein</fullName>
    </submittedName>
</protein>
<gene>
    <name evidence="1" type="ORF">CTRU02_201863</name>
</gene>
<proteinExistence type="predicted"/>
<accession>A0ACC3ZIK7</accession>
<evidence type="ECO:0000313" key="1">
    <source>
        <dbReference type="EMBL" id="KAL0943976.1"/>
    </source>
</evidence>
<name>A0ACC3ZIK7_COLTU</name>
<organism evidence="1 2">
    <name type="scientific">Colletotrichum truncatum</name>
    <name type="common">Anthracnose fungus</name>
    <name type="synonym">Colletotrichum capsici</name>
    <dbReference type="NCBI Taxonomy" id="5467"/>
    <lineage>
        <taxon>Eukaryota</taxon>
        <taxon>Fungi</taxon>
        <taxon>Dikarya</taxon>
        <taxon>Ascomycota</taxon>
        <taxon>Pezizomycotina</taxon>
        <taxon>Sordariomycetes</taxon>
        <taxon>Hypocreomycetidae</taxon>
        <taxon>Glomerellales</taxon>
        <taxon>Glomerellaceae</taxon>
        <taxon>Colletotrichum</taxon>
        <taxon>Colletotrichum truncatum species complex</taxon>
    </lineage>
</organism>